<dbReference type="GO" id="GO:0015940">
    <property type="term" value="P:pantothenate biosynthetic process"/>
    <property type="evidence" value="ECO:0007669"/>
    <property type="project" value="InterPro"/>
</dbReference>
<evidence type="ECO:0000256" key="4">
    <source>
        <dbReference type="ARBA" id="ARBA00023002"/>
    </source>
</evidence>
<dbReference type="EMBL" id="MCOG01000185">
    <property type="protein sequence ID" value="ORY28556.1"/>
    <property type="molecule type" value="Genomic_DNA"/>
</dbReference>
<feature type="domain" description="Ketopantoate reductase N-terminal" evidence="6">
    <location>
        <begin position="5"/>
        <end position="176"/>
    </location>
</feature>
<dbReference type="InterPro" id="IPR050838">
    <property type="entry name" value="Ketopantoate_reductase"/>
</dbReference>
<evidence type="ECO:0000259" key="6">
    <source>
        <dbReference type="Pfam" id="PF02558"/>
    </source>
</evidence>
<evidence type="ECO:0000259" key="7">
    <source>
        <dbReference type="Pfam" id="PF08546"/>
    </source>
</evidence>
<dbReference type="InterPro" id="IPR013328">
    <property type="entry name" value="6PGD_dom2"/>
</dbReference>
<dbReference type="OrthoDB" id="73846at2759"/>
<dbReference type="NCBIfam" id="TIGR00745">
    <property type="entry name" value="apbA_panE"/>
    <property type="match status" value="1"/>
</dbReference>
<keyword evidence="3" id="KW-0521">NADP</keyword>
<dbReference type="Pfam" id="PF02558">
    <property type="entry name" value="ApbA"/>
    <property type="match status" value="1"/>
</dbReference>
<evidence type="ECO:0000313" key="9">
    <source>
        <dbReference type="Proteomes" id="UP000193920"/>
    </source>
</evidence>
<dbReference type="Gene3D" id="3.40.50.720">
    <property type="entry name" value="NAD(P)-binding Rossmann-like Domain"/>
    <property type="match status" value="1"/>
</dbReference>
<dbReference type="PANTHER" id="PTHR43765">
    <property type="entry name" value="2-DEHYDROPANTOATE 2-REDUCTASE-RELATED"/>
    <property type="match status" value="1"/>
</dbReference>
<dbReference type="STRING" id="1754190.A0A1Y2B1E0"/>
<dbReference type="SUPFAM" id="SSF51735">
    <property type="entry name" value="NAD(P)-binding Rossmann-fold domains"/>
    <property type="match status" value="1"/>
</dbReference>
<dbReference type="Proteomes" id="UP000193920">
    <property type="component" value="Unassembled WGS sequence"/>
</dbReference>
<gene>
    <name evidence="8" type="ORF">LY90DRAFT_674117</name>
</gene>
<organism evidence="8 9">
    <name type="scientific">Neocallimastix californiae</name>
    <dbReference type="NCBI Taxonomy" id="1754190"/>
    <lineage>
        <taxon>Eukaryota</taxon>
        <taxon>Fungi</taxon>
        <taxon>Fungi incertae sedis</taxon>
        <taxon>Chytridiomycota</taxon>
        <taxon>Chytridiomycota incertae sedis</taxon>
        <taxon>Neocallimastigomycetes</taxon>
        <taxon>Neocallimastigales</taxon>
        <taxon>Neocallimastigaceae</taxon>
        <taxon>Neocallimastix</taxon>
    </lineage>
</organism>
<dbReference type="PANTHER" id="PTHR43765:SF2">
    <property type="entry name" value="2-DEHYDROPANTOATE 2-REDUCTASE"/>
    <property type="match status" value="1"/>
</dbReference>
<proteinExistence type="inferred from homology"/>
<dbReference type="EC" id="1.1.1.169" evidence="2"/>
<evidence type="ECO:0000256" key="3">
    <source>
        <dbReference type="ARBA" id="ARBA00022857"/>
    </source>
</evidence>
<dbReference type="InterPro" id="IPR013752">
    <property type="entry name" value="KPA_reductase"/>
</dbReference>
<name>A0A1Y2B1E0_9FUNG</name>
<keyword evidence="4" id="KW-0560">Oxidoreductase</keyword>
<dbReference type="InterPro" id="IPR036291">
    <property type="entry name" value="NAD(P)-bd_dom_sf"/>
</dbReference>
<evidence type="ECO:0000256" key="1">
    <source>
        <dbReference type="ARBA" id="ARBA00007870"/>
    </source>
</evidence>
<sequence>MTTDIYVLGAGSIGCLFSYYLKKYNNNVTLIIRNKKDNQVSIDNVQKPLSVEFKYKSSEGKPIDTDTIQCIVKTPTQIKLNKEEIKILLITTKSPDTLQAIQSIESSLHSECVIILMQNGVLGTYSLLTEYFLKKHQQDKIKLPRILTGTTSNGSYRISSLNIVHAGKGTTFIGEPQGEYTQLYNEQHSNSNIDFLQIINKQFSPLNELDVTVYTEPQDYTTKLLPLLQTKLIVNACLNPLTALFECLNGWIVDSIQVENQTLKNMDRQKHPCNTMIKEICQEAAWVLVEEEDENNYNKIKTNQILDLPISSHHLSEKAKRQAELWEINVIDVGKKTYLNRNSMLQDIDAKRAVTEIEFLNGYLVKEAHKKYQRLIQNSYNDSNINSSNNNNNKTILKVNEMLVHLIEIKSWIRSQN</sequence>
<dbReference type="Gene3D" id="1.10.1040.10">
    <property type="entry name" value="N-(1-d-carboxylethyl)-l-norvaline Dehydrogenase, domain 2"/>
    <property type="match status" value="1"/>
</dbReference>
<dbReference type="SUPFAM" id="SSF48179">
    <property type="entry name" value="6-phosphogluconate dehydrogenase C-terminal domain-like"/>
    <property type="match status" value="1"/>
</dbReference>
<dbReference type="Pfam" id="PF08546">
    <property type="entry name" value="ApbA_C"/>
    <property type="match status" value="1"/>
</dbReference>
<accession>A0A1Y2B1E0</accession>
<comment type="caution">
    <text evidence="8">The sequence shown here is derived from an EMBL/GenBank/DDBJ whole genome shotgun (WGS) entry which is preliminary data.</text>
</comment>
<dbReference type="GO" id="GO:0008677">
    <property type="term" value="F:2-dehydropantoate 2-reductase activity"/>
    <property type="evidence" value="ECO:0007669"/>
    <property type="project" value="UniProtKB-EC"/>
</dbReference>
<reference evidence="8 9" key="1">
    <citation type="submission" date="2016-08" db="EMBL/GenBank/DDBJ databases">
        <title>A Parts List for Fungal Cellulosomes Revealed by Comparative Genomics.</title>
        <authorList>
            <consortium name="DOE Joint Genome Institute"/>
            <person name="Haitjema C.H."/>
            <person name="Gilmore S.P."/>
            <person name="Henske J.K."/>
            <person name="Solomon K.V."/>
            <person name="De Groot R."/>
            <person name="Kuo A."/>
            <person name="Mondo S.J."/>
            <person name="Salamov A.A."/>
            <person name="Labutti K."/>
            <person name="Zhao Z."/>
            <person name="Chiniquy J."/>
            <person name="Barry K."/>
            <person name="Brewer H.M."/>
            <person name="Purvine S.O."/>
            <person name="Wright A.T."/>
            <person name="Boxma B."/>
            <person name="Van Alen T."/>
            <person name="Hackstein J.H."/>
            <person name="Baker S.E."/>
            <person name="Grigoriev I.V."/>
            <person name="O'Malley M.A."/>
        </authorList>
    </citation>
    <scope>NUCLEOTIDE SEQUENCE [LARGE SCALE GENOMIC DNA]</scope>
    <source>
        <strain evidence="8 9">G1</strain>
    </source>
</reference>
<comment type="similarity">
    <text evidence="1">Belongs to the ketopantoate reductase family.</text>
</comment>
<dbReference type="GO" id="GO:0050661">
    <property type="term" value="F:NADP binding"/>
    <property type="evidence" value="ECO:0007669"/>
    <property type="project" value="TreeGrafter"/>
</dbReference>
<evidence type="ECO:0000256" key="5">
    <source>
        <dbReference type="ARBA" id="ARBA00032024"/>
    </source>
</evidence>
<evidence type="ECO:0000313" key="8">
    <source>
        <dbReference type="EMBL" id="ORY28556.1"/>
    </source>
</evidence>
<dbReference type="InterPro" id="IPR003710">
    <property type="entry name" value="ApbA"/>
</dbReference>
<protein>
    <recommendedName>
        <fullName evidence="2">2-dehydropantoate 2-reductase</fullName>
        <ecNumber evidence="2">1.1.1.169</ecNumber>
    </recommendedName>
    <alternativeName>
        <fullName evidence="5">Ketopantoate reductase</fullName>
    </alternativeName>
</protein>
<dbReference type="InterPro" id="IPR013332">
    <property type="entry name" value="KPR_N"/>
</dbReference>
<feature type="domain" description="Ketopantoate reductase C-terminal" evidence="7">
    <location>
        <begin position="230"/>
        <end position="370"/>
    </location>
</feature>
<dbReference type="AlphaFoldDB" id="A0A1Y2B1E0"/>
<dbReference type="InterPro" id="IPR008927">
    <property type="entry name" value="6-PGluconate_DH-like_C_sf"/>
</dbReference>
<dbReference type="GO" id="GO:0005737">
    <property type="term" value="C:cytoplasm"/>
    <property type="evidence" value="ECO:0007669"/>
    <property type="project" value="TreeGrafter"/>
</dbReference>
<evidence type="ECO:0000256" key="2">
    <source>
        <dbReference type="ARBA" id="ARBA00013014"/>
    </source>
</evidence>
<keyword evidence="9" id="KW-1185">Reference proteome</keyword>